<dbReference type="EMBL" id="LWAJ01000283">
    <property type="protein sequence ID" value="KZL47772.1"/>
    <property type="molecule type" value="Genomic_DNA"/>
</dbReference>
<comment type="caution">
    <text evidence="6">The sequence shown here is derived from an EMBL/GenBank/DDBJ whole genome shotgun (WGS) entry which is preliminary data.</text>
</comment>
<dbReference type="OrthoDB" id="9771846at2"/>
<dbReference type="Pfam" id="PF00535">
    <property type="entry name" value="Glycos_transf_2"/>
    <property type="match status" value="1"/>
</dbReference>
<evidence type="ECO:0000256" key="2">
    <source>
        <dbReference type="ARBA" id="ARBA00006739"/>
    </source>
</evidence>
<organism evidence="6 7">
    <name type="scientific">Nodularia spumigena CENA596</name>
    <dbReference type="NCBI Taxonomy" id="1819295"/>
    <lineage>
        <taxon>Bacteria</taxon>
        <taxon>Bacillati</taxon>
        <taxon>Cyanobacteriota</taxon>
        <taxon>Cyanophyceae</taxon>
        <taxon>Nostocales</taxon>
        <taxon>Nodulariaceae</taxon>
        <taxon>Nodularia</taxon>
    </lineage>
</organism>
<evidence type="ECO:0000256" key="1">
    <source>
        <dbReference type="ARBA" id="ARBA00004776"/>
    </source>
</evidence>
<dbReference type="PANTHER" id="PTHR43179">
    <property type="entry name" value="RHAMNOSYLTRANSFERASE WBBL"/>
    <property type="match status" value="1"/>
</dbReference>
<keyword evidence="3" id="KW-0328">Glycosyltransferase</keyword>
<evidence type="ECO:0000256" key="3">
    <source>
        <dbReference type="ARBA" id="ARBA00022676"/>
    </source>
</evidence>
<dbReference type="InterPro" id="IPR001173">
    <property type="entry name" value="Glyco_trans_2-like"/>
</dbReference>
<keyword evidence="4 6" id="KW-0808">Transferase</keyword>
<dbReference type="Proteomes" id="UP000076555">
    <property type="component" value="Unassembled WGS sequence"/>
</dbReference>
<evidence type="ECO:0000256" key="4">
    <source>
        <dbReference type="ARBA" id="ARBA00022679"/>
    </source>
</evidence>
<dbReference type="Gene3D" id="3.90.550.10">
    <property type="entry name" value="Spore Coat Polysaccharide Biosynthesis Protein SpsA, Chain A"/>
    <property type="match status" value="1"/>
</dbReference>
<evidence type="ECO:0000313" key="7">
    <source>
        <dbReference type="Proteomes" id="UP000076555"/>
    </source>
</evidence>
<gene>
    <name evidence="6" type="ORF">A2T98_21490</name>
</gene>
<dbReference type="SUPFAM" id="SSF53448">
    <property type="entry name" value="Nucleotide-diphospho-sugar transferases"/>
    <property type="match status" value="1"/>
</dbReference>
<feature type="domain" description="Glycosyltransferase 2-like" evidence="5">
    <location>
        <begin position="49"/>
        <end position="171"/>
    </location>
</feature>
<name>A0A166I2F2_NODSP</name>
<evidence type="ECO:0000259" key="5">
    <source>
        <dbReference type="Pfam" id="PF00535"/>
    </source>
</evidence>
<dbReference type="InterPro" id="IPR029044">
    <property type="entry name" value="Nucleotide-diphossugar_trans"/>
</dbReference>
<proteinExistence type="inferred from homology"/>
<dbReference type="AlphaFoldDB" id="A0A166I2F2"/>
<dbReference type="PANTHER" id="PTHR43179:SF12">
    <property type="entry name" value="GALACTOFURANOSYLTRANSFERASE GLFT2"/>
    <property type="match status" value="1"/>
</dbReference>
<evidence type="ECO:0000313" key="6">
    <source>
        <dbReference type="EMBL" id="KZL47772.1"/>
    </source>
</evidence>
<dbReference type="GO" id="GO:0016757">
    <property type="term" value="F:glycosyltransferase activity"/>
    <property type="evidence" value="ECO:0007669"/>
    <property type="project" value="UniProtKB-KW"/>
</dbReference>
<protein>
    <submittedName>
        <fullName evidence="6">Glycosyltransferase</fullName>
    </submittedName>
</protein>
<comment type="similarity">
    <text evidence="2">Belongs to the glycosyltransferase 2 family.</text>
</comment>
<accession>A0A166I2F2</accession>
<sequence length="276" mass="32360">MKSYFSGFLAQPEVQTYFTRIHMTKVAIIIETLHNFNSLFSLLEDIGRLKLYQTKLDIYIVDNAADDRTQAYLEKFDFAHIKVLHTGKKLGDYGGFYYGLQYVRKLKYDYIWLLNDDVRLDPLALSTLITTLQNHDEVGLVGSQLYQRTEPKTIQEFGRLINSEPVPSKIKFGKDNYILNDELLKEKPYIRVDVCADKSILLRHQVVQHFGVFKDSCLHVDDIDLCLLVKKAGWIIAVNPSSIIWQNSPDLEYYTWTDYDNECNLYYWQKYRPDLL</sequence>
<comment type="pathway">
    <text evidence="1">Cell wall biogenesis; cell wall polysaccharide biosynthesis.</text>
</comment>
<dbReference type="RefSeq" id="WP_063874512.1">
    <property type="nucleotide sequence ID" value="NZ_CAWMRI010000283.1"/>
</dbReference>
<reference evidence="6 7" key="1">
    <citation type="submission" date="2016-04" db="EMBL/GenBank/DDBJ databases">
        <title>Draft Genome Assembly of the Bloom-forming Cyanobacterium Nodularia spumigena Strain CENA596 in Shrimp Production Ponds.</title>
        <authorList>
            <person name="Popin R.V."/>
            <person name="Rigonato J."/>
            <person name="Abreu V.A."/>
            <person name="Andreote A.P."/>
            <person name="Silveira S.B."/>
            <person name="Odebrecht C."/>
            <person name="Fiore M.F."/>
        </authorList>
    </citation>
    <scope>NUCLEOTIDE SEQUENCE [LARGE SCALE GENOMIC DNA]</scope>
    <source>
        <strain evidence="6 7">CENA596</strain>
    </source>
</reference>